<keyword evidence="2" id="KW-1185">Reference proteome</keyword>
<dbReference type="EnsemblPlants" id="AVESA.00010b.r2.4CG1262290.1">
    <property type="protein sequence ID" value="AVESA.00010b.r2.4CG1262290.1.CDS"/>
    <property type="gene ID" value="AVESA.00010b.r2.4CG1262290"/>
</dbReference>
<name>A0ACD5WRF1_AVESA</name>
<accession>A0ACD5WRF1</accession>
<reference evidence="1" key="2">
    <citation type="submission" date="2025-09" db="UniProtKB">
        <authorList>
            <consortium name="EnsemblPlants"/>
        </authorList>
    </citation>
    <scope>IDENTIFICATION</scope>
</reference>
<proteinExistence type="predicted"/>
<sequence length="230" mass="25418">MPNGSLETWLHPTACTARPFEALSLTKRMDIAIDIATALDYLHHHGTVPIVHCDLKLSNVLLDDDMIAYVGDFGLAKFLVQQDTMNSHSTTSAGIRGTIGYIPPEYGMGAQASVQGDMYSYGILLLEIFTGVSPTDEQFVDAMSLPKLVELSFPENVMEIVDHKLNNGQNPTGDYTDELDDIHQCLLTVIQSGLMCSKELPSERMDIHDVVKELNSAKEKLRDRTNCVDC</sequence>
<dbReference type="Proteomes" id="UP001732700">
    <property type="component" value="Chromosome 4C"/>
</dbReference>
<protein>
    <submittedName>
        <fullName evidence="1">Uncharacterized protein</fullName>
    </submittedName>
</protein>
<evidence type="ECO:0000313" key="1">
    <source>
        <dbReference type="EnsemblPlants" id="AVESA.00010b.r2.4CG1262290.1.CDS"/>
    </source>
</evidence>
<organism evidence="1 2">
    <name type="scientific">Avena sativa</name>
    <name type="common">Oat</name>
    <dbReference type="NCBI Taxonomy" id="4498"/>
    <lineage>
        <taxon>Eukaryota</taxon>
        <taxon>Viridiplantae</taxon>
        <taxon>Streptophyta</taxon>
        <taxon>Embryophyta</taxon>
        <taxon>Tracheophyta</taxon>
        <taxon>Spermatophyta</taxon>
        <taxon>Magnoliopsida</taxon>
        <taxon>Liliopsida</taxon>
        <taxon>Poales</taxon>
        <taxon>Poaceae</taxon>
        <taxon>BOP clade</taxon>
        <taxon>Pooideae</taxon>
        <taxon>Poodae</taxon>
        <taxon>Poeae</taxon>
        <taxon>Poeae Chloroplast Group 1 (Aveneae type)</taxon>
        <taxon>Aveninae</taxon>
        <taxon>Avena</taxon>
    </lineage>
</organism>
<evidence type="ECO:0000313" key="2">
    <source>
        <dbReference type="Proteomes" id="UP001732700"/>
    </source>
</evidence>
<reference evidence="1" key="1">
    <citation type="submission" date="2021-05" db="EMBL/GenBank/DDBJ databases">
        <authorList>
            <person name="Scholz U."/>
            <person name="Mascher M."/>
            <person name="Fiebig A."/>
        </authorList>
    </citation>
    <scope>NUCLEOTIDE SEQUENCE [LARGE SCALE GENOMIC DNA]</scope>
</reference>